<evidence type="ECO:0000313" key="1">
    <source>
        <dbReference type="EMBL" id="MCQ8128231.1"/>
    </source>
</evidence>
<gene>
    <name evidence="1" type="ORF">NP596_07140</name>
</gene>
<evidence type="ECO:0000313" key="2">
    <source>
        <dbReference type="Proteomes" id="UP001524586"/>
    </source>
</evidence>
<protein>
    <submittedName>
        <fullName evidence="1">Uncharacterized protein</fullName>
    </submittedName>
</protein>
<accession>A0ABT1U3P4</accession>
<dbReference type="EMBL" id="JANIBK010000026">
    <property type="protein sequence ID" value="MCQ8128231.1"/>
    <property type="molecule type" value="Genomic_DNA"/>
</dbReference>
<comment type="caution">
    <text evidence="1">The sequence shown here is derived from an EMBL/GenBank/DDBJ whole genome shotgun (WGS) entry which is preliminary data.</text>
</comment>
<dbReference type="RefSeq" id="WP_256614609.1">
    <property type="nucleotide sequence ID" value="NZ_JANIBK010000026.1"/>
</dbReference>
<proteinExistence type="predicted"/>
<keyword evidence="2" id="KW-1185">Reference proteome</keyword>
<sequence length="63" mass="6861">MPKLLASVFSRNPEFSEVLPAFVSVAASNRAANMTALEVNLKSLEYITNVLYLSILIDGKTAM</sequence>
<organism evidence="1 2">
    <name type="scientific">Methylomonas rivi</name>
    <dbReference type="NCBI Taxonomy" id="2952226"/>
    <lineage>
        <taxon>Bacteria</taxon>
        <taxon>Pseudomonadati</taxon>
        <taxon>Pseudomonadota</taxon>
        <taxon>Gammaproteobacteria</taxon>
        <taxon>Methylococcales</taxon>
        <taxon>Methylococcaceae</taxon>
        <taxon>Methylomonas</taxon>
    </lineage>
</organism>
<reference evidence="1 2" key="1">
    <citation type="submission" date="2022-07" db="EMBL/GenBank/DDBJ databases">
        <title>Methylomonas rivi sp. nov., Methylomonas rosea sp. nov., Methylomonas aureus sp. nov. and Methylomonas subterranea sp. nov., four novel methanotrophs isolated from a freshwater creek and the deep terrestrial subsurface.</title>
        <authorList>
            <person name="Abin C."/>
            <person name="Sankaranarayanan K."/>
            <person name="Garner C."/>
            <person name="Sindelar R."/>
            <person name="Kotary K."/>
            <person name="Garner R."/>
            <person name="Barclay S."/>
            <person name="Lawson P."/>
            <person name="Krumholz L."/>
        </authorList>
    </citation>
    <scope>NUCLEOTIDE SEQUENCE [LARGE SCALE GENOMIC DNA]</scope>
    <source>
        <strain evidence="1 2">WSC-6</strain>
    </source>
</reference>
<dbReference type="Proteomes" id="UP001524586">
    <property type="component" value="Unassembled WGS sequence"/>
</dbReference>
<name>A0ABT1U3P4_9GAMM</name>